<keyword evidence="3" id="KW-1185">Reference proteome</keyword>
<feature type="domain" description="Glycosyltransferase 2-like" evidence="1">
    <location>
        <begin position="8"/>
        <end position="171"/>
    </location>
</feature>
<dbReference type="EC" id="2.4.-.-" evidence="2"/>
<proteinExistence type="predicted"/>
<protein>
    <submittedName>
        <fullName evidence="2">Glycosyltransferase</fullName>
        <ecNumber evidence="2">2.4.-.-</ecNumber>
    </submittedName>
</protein>
<dbReference type="EMBL" id="JASZZN010000002">
    <property type="protein sequence ID" value="MDM4014562.1"/>
    <property type="molecule type" value="Genomic_DNA"/>
</dbReference>
<dbReference type="InterPro" id="IPR001173">
    <property type="entry name" value="Glyco_trans_2-like"/>
</dbReference>
<gene>
    <name evidence="2" type="ORF">QTN89_03900</name>
</gene>
<dbReference type="Pfam" id="PF00535">
    <property type="entry name" value="Glycos_transf_2"/>
    <property type="match status" value="1"/>
</dbReference>
<dbReference type="RefSeq" id="WP_289162266.1">
    <property type="nucleotide sequence ID" value="NZ_JASZZN010000002.1"/>
</dbReference>
<dbReference type="SUPFAM" id="SSF53448">
    <property type="entry name" value="Nucleotide-diphospho-sugar transferases"/>
    <property type="match status" value="1"/>
</dbReference>
<dbReference type="PANTHER" id="PTHR22916:SF3">
    <property type="entry name" value="UDP-GLCNAC:BETAGAL BETA-1,3-N-ACETYLGLUCOSAMINYLTRANSFERASE-LIKE PROTEIN 1"/>
    <property type="match status" value="1"/>
</dbReference>
<evidence type="ECO:0000259" key="1">
    <source>
        <dbReference type="Pfam" id="PF00535"/>
    </source>
</evidence>
<dbReference type="Gene3D" id="3.90.550.10">
    <property type="entry name" value="Spore Coat Polysaccharide Biosynthesis Protein SpsA, Chain A"/>
    <property type="match status" value="1"/>
</dbReference>
<comment type="caution">
    <text evidence="2">The sequence shown here is derived from an EMBL/GenBank/DDBJ whole genome shotgun (WGS) entry which is preliminary data.</text>
</comment>
<keyword evidence="2" id="KW-0328">Glycosyltransferase</keyword>
<sequence length="334" mass="37535">MANSPLVSIIIPIYNAAHFLPETLRSVSEQRFTDWELILVDDGSSDDSLSIAHRFAVDHGNTKVIGNSCNQGLPTTLNIGLAQARGDYIARLDADDQMLPTRLQEQVDFLDCKPEIGLLGSSAITIDGDGNPCGTQQMPHSDEDIRWHETTGRASSFLHPSVMMRAAVLRDHGLTYDTMFAASQDKQLWFEMLQHCKGANLKTPLIYYRRHGGSISETKRTQQSANAERVCHRWVEQLLGRPIPSSAVCNLVRSLRREVPVGEQTLALMMELLDSLTRQPNCDPKNMKSLRVRVLMRLLRFHPLWRWPEMIRNGLLKIATDESGASSLVRSPRP</sequence>
<dbReference type="InterPro" id="IPR029044">
    <property type="entry name" value="Nucleotide-diphossugar_trans"/>
</dbReference>
<dbReference type="GO" id="GO:0016757">
    <property type="term" value="F:glycosyltransferase activity"/>
    <property type="evidence" value="ECO:0007669"/>
    <property type="project" value="UniProtKB-KW"/>
</dbReference>
<keyword evidence="2" id="KW-0808">Transferase</keyword>
<reference evidence="2 3" key="1">
    <citation type="submission" date="2023-06" db="EMBL/GenBank/DDBJ databases">
        <title>Roseiconus lacunae JC819 isolated from Gulf of Mannar region, Tamil Nadu.</title>
        <authorList>
            <person name="Pk S."/>
            <person name="Ch S."/>
            <person name="Ch V.R."/>
        </authorList>
    </citation>
    <scope>NUCLEOTIDE SEQUENCE [LARGE SCALE GENOMIC DNA]</scope>
    <source>
        <strain evidence="2 3">JC819</strain>
    </source>
</reference>
<dbReference type="Proteomes" id="UP001239462">
    <property type="component" value="Unassembled WGS sequence"/>
</dbReference>
<dbReference type="PANTHER" id="PTHR22916">
    <property type="entry name" value="GLYCOSYLTRANSFERASE"/>
    <property type="match status" value="1"/>
</dbReference>
<accession>A0ABT7PDI5</accession>
<organism evidence="2 3">
    <name type="scientific">Roseiconus lacunae</name>
    <dbReference type="NCBI Taxonomy" id="2605694"/>
    <lineage>
        <taxon>Bacteria</taxon>
        <taxon>Pseudomonadati</taxon>
        <taxon>Planctomycetota</taxon>
        <taxon>Planctomycetia</taxon>
        <taxon>Pirellulales</taxon>
        <taxon>Pirellulaceae</taxon>
        <taxon>Roseiconus</taxon>
    </lineage>
</organism>
<name>A0ABT7PDI5_9BACT</name>
<evidence type="ECO:0000313" key="3">
    <source>
        <dbReference type="Proteomes" id="UP001239462"/>
    </source>
</evidence>
<evidence type="ECO:0000313" key="2">
    <source>
        <dbReference type="EMBL" id="MDM4014562.1"/>
    </source>
</evidence>